<dbReference type="Gene3D" id="3.90.1200.10">
    <property type="match status" value="1"/>
</dbReference>
<dbReference type="RefSeq" id="WP_379860557.1">
    <property type="nucleotide sequence ID" value="NZ_JBHMFC010000020.1"/>
</dbReference>
<dbReference type="EMBL" id="JBHMFC010000020">
    <property type="protein sequence ID" value="MFB9056359.1"/>
    <property type="molecule type" value="Genomic_DNA"/>
</dbReference>
<proteinExistence type="inferred from homology"/>
<dbReference type="PANTHER" id="PTHR12149">
    <property type="entry name" value="FRUCTOSAMINE 3 KINASE-RELATED PROTEIN"/>
    <property type="match status" value="1"/>
</dbReference>
<evidence type="ECO:0000256" key="1">
    <source>
        <dbReference type="ARBA" id="ARBA00009460"/>
    </source>
</evidence>
<dbReference type="InterPro" id="IPR016477">
    <property type="entry name" value="Fructo-/Ketosamine-3-kinase"/>
</dbReference>
<comment type="caution">
    <text evidence="3">The sequence shown here is derived from an EMBL/GenBank/DDBJ whole genome shotgun (WGS) entry which is preliminary data.</text>
</comment>
<keyword evidence="2 3" id="KW-0418">Kinase</keyword>
<dbReference type="InterPro" id="IPR011009">
    <property type="entry name" value="Kinase-like_dom_sf"/>
</dbReference>
<sequence length="286" mass="32273">MDQGLKYHLSDLLSESIIKVSPVLGGDISKAYRMDTPNSSYFLKLNPTGDALKMFQTEAFGLQCIDNSNTIKTPKVVACGKVKGSAFLVMEFIESKPASSKDFETLGRQLAQLHQSSSKDFGLNHDNFIGSLPQSNTLHTNWSAFFAQERLGPQLELAKQKHLLSNHECPTEQNITSVVEPLFKNIRPTLVHGDLWQGNYLISKCGTPYLIDPAVYFGHHEVDIAMTKLFGGFSNNFYTAYSSMIPNDENTTIRLEIYQLYYLLVHLNLFGKLYYSNVMSILKKYF</sequence>
<dbReference type="PANTHER" id="PTHR12149:SF8">
    <property type="entry name" value="PROTEIN-RIBULOSAMINE 3-KINASE"/>
    <property type="match status" value="1"/>
</dbReference>
<protein>
    <submittedName>
        <fullName evidence="3">Fructosamine kinase family protein</fullName>
    </submittedName>
</protein>
<reference evidence="3 4" key="1">
    <citation type="submission" date="2024-09" db="EMBL/GenBank/DDBJ databases">
        <authorList>
            <person name="Sun Q."/>
            <person name="Mori K."/>
        </authorList>
    </citation>
    <scope>NUCLEOTIDE SEQUENCE [LARGE SCALE GENOMIC DNA]</scope>
    <source>
        <strain evidence="3 4">CECT 8622</strain>
    </source>
</reference>
<evidence type="ECO:0000256" key="2">
    <source>
        <dbReference type="PIRNR" id="PIRNR006221"/>
    </source>
</evidence>
<keyword evidence="2" id="KW-0808">Transferase</keyword>
<comment type="similarity">
    <text evidence="1 2">Belongs to the fructosamine kinase family.</text>
</comment>
<dbReference type="Proteomes" id="UP001589585">
    <property type="component" value="Unassembled WGS sequence"/>
</dbReference>
<dbReference type="Pfam" id="PF03881">
    <property type="entry name" value="Fructosamin_kin"/>
    <property type="match status" value="1"/>
</dbReference>
<evidence type="ECO:0000313" key="4">
    <source>
        <dbReference type="Proteomes" id="UP001589585"/>
    </source>
</evidence>
<keyword evidence="4" id="KW-1185">Reference proteome</keyword>
<evidence type="ECO:0000313" key="3">
    <source>
        <dbReference type="EMBL" id="MFB9056359.1"/>
    </source>
</evidence>
<dbReference type="Gene3D" id="3.30.200.20">
    <property type="entry name" value="Phosphorylase Kinase, domain 1"/>
    <property type="match status" value="1"/>
</dbReference>
<gene>
    <name evidence="3" type="ORF">ACFFU9_06330</name>
</gene>
<name>A0ABV5FAG2_9FLAO</name>
<dbReference type="GO" id="GO:0016301">
    <property type="term" value="F:kinase activity"/>
    <property type="evidence" value="ECO:0007669"/>
    <property type="project" value="UniProtKB-KW"/>
</dbReference>
<accession>A0ABV5FAG2</accession>
<dbReference type="SUPFAM" id="SSF56112">
    <property type="entry name" value="Protein kinase-like (PK-like)"/>
    <property type="match status" value="1"/>
</dbReference>
<organism evidence="3 4">
    <name type="scientific">Mariniflexile ostreae</name>
    <dbReference type="NCBI Taxonomy" id="1520892"/>
    <lineage>
        <taxon>Bacteria</taxon>
        <taxon>Pseudomonadati</taxon>
        <taxon>Bacteroidota</taxon>
        <taxon>Flavobacteriia</taxon>
        <taxon>Flavobacteriales</taxon>
        <taxon>Flavobacteriaceae</taxon>
        <taxon>Mariniflexile</taxon>
    </lineage>
</organism>
<dbReference type="PIRSF" id="PIRSF006221">
    <property type="entry name" value="Ketosamine-3-kinase"/>
    <property type="match status" value="1"/>
</dbReference>